<feature type="region of interest" description="Disordered" evidence="1">
    <location>
        <begin position="1"/>
        <end position="101"/>
    </location>
</feature>
<reference evidence="2 3" key="2">
    <citation type="submission" date="2019-01" db="EMBL/GenBank/DDBJ databases">
        <title>The decoding of complex shrimp genome reveals the adaptation for benthos swimmer, frequently molting mechanism and breeding impact on genome.</title>
        <authorList>
            <person name="Sun Y."/>
            <person name="Gao Y."/>
            <person name="Yu Y."/>
        </authorList>
    </citation>
    <scope>NUCLEOTIDE SEQUENCE [LARGE SCALE GENOMIC DNA]</scope>
    <source>
        <tissue evidence="2">Muscle</tissue>
    </source>
</reference>
<dbReference type="AlphaFoldDB" id="A0A423TD28"/>
<feature type="compositionally biased region" description="Basic and acidic residues" evidence="1">
    <location>
        <begin position="54"/>
        <end position="63"/>
    </location>
</feature>
<organism evidence="2 3">
    <name type="scientific">Penaeus vannamei</name>
    <name type="common">Whiteleg shrimp</name>
    <name type="synonym">Litopenaeus vannamei</name>
    <dbReference type="NCBI Taxonomy" id="6689"/>
    <lineage>
        <taxon>Eukaryota</taxon>
        <taxon>Metazoa</taxon>
        <taxon>Ecdysozoa</taxon>
        <taxon>Arthropoda</taxon>
        <taxon>Crustacea</taxon>
        <taxon>Multicrustacea</taxon>
        <taxon>Malacostraca</taxon>
        <taxon>Eumalacostraca</taxon>
        <taxon>Eucarida</taxon>
        <taxon>Decapoda</taxon>
        <taxon>Dendrobranchiata</taxon>
        <taxon>Penaeoidea</taxon>
        <taxon>Penaeidae</taxon>
        <taxon>Penaeus</taxon>
    </lineage>
</organism>
<sequence length="259" mass="26955">MSLVRSRAEGGVSSTEVGEERGGFAEGSGGRRGTWRLRGGSGGRRGSRRLRGGLWRDGEERGGFAEGSGGPERVKEASWRALEGRRGSRRDSRGHREATETSLRVVAGPSRGRSGGGARNGRGGGLGSVCGAPVEGLGVLSPPPHATTRLPPPTPGIPHIGSYLPIGVPKQSHVHSAVSVVRDGVARGRARSLALSLGRPPRVPPQTNDNARVHALVVNTHACTNSHALSVPNVCKDLATNVDATAAQRIPLVTSRAMR</sequence>
<dbReference type="EMBL" id="QCYY01001910">
    <property type="protein sequence ID" value="ROT74332.1"/>
    <property type="molecule type" value="Genomic_DNA"/>
</dbReference>
<keyword evidence="3" id="KW-1185">Reference proteome</keyword>
<evidence type="ECO:0000313" key="2">
    <source>
        <dbReference type="EMBL" id="ROT74332.1"/>
    </source>
</evidence>
<evidence type="ECO:0000313" key="3">
    <source>
        <dbReference type="Proteomes" id="UP000283509"/>
    </source>
</evidence>
<reference evidence="2 3" key="1">
    <citation type="submission" date="2018-04" db="EMBL/GenBank/DDBJ databases">
        <authorList>
            <person name="Zhang X."/>
            <person name="Yuan J."/>
            <person name="Li F."/>
            <person name="Xiang J."/>
        </authorList>
    </citation>
    <scope>NUCLEOTIDE SEQUENCE [LARGE SCALE GENOMIC DNA]</scope>
    <source>
        <tissue evidence="2">Muscle</tissue>
    </source>
</reference>
<feature type="compositionally biased region" description="Gly residues" evidence="1">
    <location>
        <begin position="113"/>
        <end position="126"/>
    </location>
</feature>
<feature type="region of interest" description="Disordered" evidence="1">
    <location>
        <begin position="107"/>
        <end position="126"/>
    </location>
</feature>
<dbReference type="Proteomes" id="UP000283509">
    <property type="component" value="Unassembled WGS sequence"/>
</dbReference>
<accession>A0A423TD28</accession>
<name>A0A423TD28_PENVA</name>
<gene>
    <name evidence="2" type="ORF">C7M84_007184</name>
</gene>
<proteinExistence type="predicted"/>
<evidence type="ECO:0000256" key="1">
    <source>
        <dbReference type="SAM" id="MobiDB-lite"/>
    </source>
</evidence>
<protein>
    <submittedName>
        <fullName evidence="2">Uncharacterized protein</fullName>
    </submittedName>
</protein>
<comment type="caution">
    <text evidence="2">The sequence shown here is derived from an EMBL/GenBank/DDBJ whole genome shotgun (WGS) entry which is preliminary data.</text>
</comment>
<feature type="compositionally biased region" description="Basic and acidic residues" evidence="1">
    <location>
        <begin position="72"/>
        <end position="99"/>
    </location>
</feature>